<evidence type="ECO:0000256" key="5">
    <source>
        <dbReference type="ARBA" id="ARBA00022884"/>
    </source>
</evidence>
<sequence>MTMDEQERQSDNGCGDDCVECPLCMEPLDLDDISFFPCTCGYQVCKFCWHRIRTDENGLCPACRQKYPDDPVGFKPVGTEEMQRYKSRKLGPKPGQKKRDPKEKIDRIVESRKHLTTIRVVQKNLVFVIGLPPKLTDAEVLRRPEYFGKFGRIIKVMVNTLNANGTPASSASAYITYLRSEDSLRAIKTLNNLHVDGRILKASLGTTKYCVNFLRNLACTKAECMYLHDLGDGAASFTKEEMQQNKHQEYEKQLLDSLNPIPPAVALELSGRLAAKNIGVSDSVPIERPEMLTRLNPPLSRDMSPSSSCSLSSSSGSLNEPSERASPAVAFDLFVDTFDDFGFDPWNESSKGLADLMELESQTRRTAPSHVSVHAAFGHHGPFHQSLPTIHQQQHQPQQQSHGSHPAQMYEYGSDPRFLHGGMHNGMTEQQRHRALLQQQQQQQQRNDINGNDFAFHGHGSPGHGPSQHHHMIGQPMAAYHNGHSSSAQFQQSPPAEYPGSGNVMFQSSRLIVQ</sequence>
<dbReference type="OrthoDB" id="1923159at2759"/>
<keyword evidence="7" id="KW-0539">Nucleus</keyword>
<feature type="compositionally biased region" description="Low complexity" evidence="10">
    <location>
        <begin position="485"/>
        <end position="495"/>
    </location>
</feature>
<keyword evidence="4" id="KW-0862">Zinc</keyword>
<evidence type="ECO:0000256" key="9">
    <source>
        <dbReference type="PROSITE-ProRule" id="PRU00176"/>
    </source>
</evidence>
<dbReference type="AlphaFoldDB" id="A0A1W0WBN5"/>
<dbReference type="Gene3D" id="3.30.40.10">
    <property type="entry name" value="Zinc/RING finger domain, C3HC4 (zinc finger)"/>
    <property type="match status" value="1"/>
</dbReference>
<accession>A0A1W0WBN5</accession>
<keyword evidence="5 9" id="KW-0694">RNA-binding</keyword>
<dbReference type="CDD" id="cd16618">
    <property type="entry name" value="mRING-HC-C4C4_CNOT4"/>
    <property type="match status" value="1"/>
</dbReference>
<comment type="caution">
    <text evidence="13">The sequence shown here is derived from an EMBL/GenBank/DDBJ whole genome shotgun (WGS) entry which is preliminary data.</text>
</comment>
<dbReference type="SMART" id="SM00360">
    <property type="entry name" value="RRM"/>
    <property type="match status" value="1"/>
</dbReference>
<dbReference type="InterPro" id="IPR000504">
    <property type="entry name" value="RRM_dom"/>
</dbReference>
<dbReference type="GO" id="GO:0030014">
    <property type="term" value="C:CCR4-NOT complex"/>
    <property type="evidence" value="ECO:0007669"/>
    <property type="project" value="InterPro"/>
</dbReference>
<evidence type="ECO:0000259" key="11">
    <source>
        <dbReference type="PROSITE" id="PS50089"/>
    </source>
</evidence>
<feature type="region of interest" description="Disordered" evidence="10">
    <location>
        <begin position="439"/>
        <end position="503"/>
    </location>
</feature>
<dbReference type="EMBL" id="MTYJ01000140">
    <property type="protein sequence ID" value="OQV12621.1"/>
    <property type="molecule type" value="Genomic_DNA"/>
</dbReference>
<feature type="domain" description="RRM" evidence="12">
    <location>
        <begin position="124"/>
        <end position="207"/>
    </location>
</feature>
<evidence type="ECO:0000256" key="8">
    <source>
        <dbReference type="PROSITE-ProRule" id="PRU00175"/>
    </source>
</evidence>
<feature type="region of interest" description="Disordered" evidence="10">
    <location>
        <begin position="74"/>
        <end position="104"/>
    </location>
</feature>
<evidence type="ECO:0000256" key="1">
    <source>
        <dbReference type="ARBA" id="ARBA00004123"/>
    </source>
</evidence>
<proteinExistence type="predicted"/>
<dbReference type="PANTHER" id="PTHR12603">
    <property type="entry name" value="CCR4-NOT TRANSCRIPTION COMPLEX RELATED"/>
    <property type="match status" value="1"/>
</dbReference>
<dbReference type="InterPro" id="IPR003954">
    <property type="entry name" value="RRM_euk-type"/>
</dbReference>
<dbReference type="GO" id="GO:0005634">
    <property type="term" value="C:nucleus"/>
    <property type="evidence" value="ECO:0007669"/>
    <property type="project" value="UniProtKB-SubCell"/>
</dbReference>
<dbReference type="SUPFAM" id="SSF54928">
    <property type="entry name" value="RNA-binding domain, RBD"/>
    <property type="match status" value="1"/>
</dbReference>
<dbReference type="GO" id="GO:0004842">
    <property type="term" value="F:ubiquitin-protein transferase activity"/>
    <property type="evidence" value="ECO:0007669"/>
    <property type="project" value="InterPro"/>
</dbReference>
<feature type="compositionally biased region" description="Low complexity" evidence="10">
    <location>
        <begin position="392"/>
        <end position="408"/>
    </location>
</feature>
<evidence type="ECO:0000256" key="3">
    <source>
        <dbReference type="ARBA" id="ARBA00022771"/>
    </source>
</evidence>
<dbReference type="SUPFAM" id="SSF57850">
    <property type="entry name" value="RING/U-box"/>
    <property type="match status" value="1"/>
</dbReference>
<feature type="region of interest" description="Disordered" evidence="10">
    <location>
        <begin position="392"/>
        <end position="411"/>
    </location>
</feature>
<dbReference type="Pfam" id="PF14570">
    <property type="entry name" value="zf-RING_4"/>
    <property type="match status" value="1"/>
</dbReference>
<dbReference type="GO" id="GO:0008270">
    <property type="term" value="F:zinc ion binding"/>
    <property type="evidence" value="ECO:0007669"/>
    <property type="project" value="UniProtKB-KW"/>
</dbReference>
<evidence type="ECO:0000256" key="2">
    <source>
        <dbReference type="ARBA" id="ARBA00022723"/>
    </source>
</evidence>
<dbReference type="PANTHER" id="PTHR12603:SF0">
    <property type="entry name" value="CCR4-NOT TRANSCRIPTION COMPLEX SUBUNIT 4"/>
    <property type="match status" value="1"/>
</dbReference>
<keyword evidence="2" id="KW-0479">Metal-binding</keyword>
<evidence type="ECO:0000259" key="12">
    <source>
        <dbReference type="PROSITE" id="PS50102"/>
    </source>
</evidence>
<gene>
    <name evidence="13" type="ORF">BV898_13111</name>
</gene>
<name>A0A1W0WBN5_HYPEX</name>
<keyword evidence="3 8" id="KW-0863">Zinc-finger</keyword>
<dbReference type="InterPro" id="IPR001841">
    <property type="entry name" value="Znf_RING"/>
</dbReference>
<dbReference type="PROSITE" id="PS50102">
    <property type="entry name" value="RRM"/>
    <property type="match status" value="1"/>
</dbReference>
<dbReference type="CDD" id="cd12438">
    <property type="entry name" value="RRM_CNOT4"/>
    <property type="match status" value="1"/>
</dbReference>
<protein>
    <submittedName>
        <fullName evidence="13">CCR4-NOT transcription complex subunit 4</fullName>
    </submittedName>
</protein>
<organism evidence="13 14">
    <name type="scientific">Hypsibius exemplaris</name>
    <name type="common">Freshwater tardigrade</name>
    <dbReference type="NCBI Taxonomy" id="2072580"/>
    <lineage>
        <taxon>Eukaryota</taxon>
        <taxon>Metazoa</taxon>
        <taxon>Ecdysozoa</taxon>
        <taxon>Tardigrada</taxon>
        <taxon>Eutardigrada</taxon>
        <taxon>Parachela</taxon>
        <taxon>Hypsibioidea</taxon>
        <taxon>Hypsibiidae</taxon>
        <taxon>Hypsibius</taxon>
    </lineage>
</organism>
<dbReference type="InterPro" id="IPR012677">
    <property type="entry name" value="Nucleotide-bd_a/b_plait_sf"/>
</dbReference>
<dbReference type="PROSITE" id="PS50089">
    <property type="entry name" value="ZF_RING_2"/>
    <property type="match status" value="1"/>
</dbReference>
<dbReference type="GO" id="GO:0016567">
    <property type="term" value="P:protein ubiquitination"/>
    <property type="evidence" value="ECO:0007669"/>
    <property type="project" value="TreeGrafter"/>
</dbReference>
<dbReference type="InterPro" id="IPR035979">
    <property type="entry name" value="RBD_domain_sf"/>
</dbReference>
<feature type="domain" description="RING-type" evidence="11">
    <location>
        <begin position="21"/>
        <end position="64"/>
    </location>
</feature>
<dbReference type="InterPro" id="IPR013083">
    <property type="entry name" value="Znf_RING/FYVE/PHD"/>
</dbReference>
<evidence type="ECO:0000313" key="14">
    <source>
        <dbReference type="Proteomes" id="UP000192578"/>
    </source>
</evidence>
<reference evidence="14" key="1">
    <citation type="submission" date="2017-01" db="EMBL/GenBank/DDBJ databases">
        <title>Comparative genomics of anhydrobiosis in the tardigrade Hypsibius dujardini.</title>
        <authorList>
            <person name="Yoshida Y."/>
            <person name="Koutsovoulos G."/>
            <person name="Laetsch D."/>
            <person name="Stevens L."/>
            <person name="Kumar S."/>
            <person name="Horikawa D."/>
            <person name="Ishino K."/>
            <person name="Komine S."/>
            <person name="Tomita M."/>
            <person name="Blaxter M."/>
            <person name="Arakawa K."/>
        </authorList>
    </citation>
    <scope>NUCLEOTIDE SEQUENCE [LARGE SCALE GENOMIC DNA]</scope>
    <source>
        <strain evidence="14">Z151</strain>
    </source>
</reference>
<dbReference type="InterPro" id="IPR039515">
    <property type="entry name" value="NOT4_mRING-HC-C4C4"/>
</dbReference>
<evidence type="ECO:0000256" key="7">
    <source>
        <dbReference type="ARBA" id="ARBA00023242"/>
    </source>
</evidence>
<dbReference type="Pfam" id="PF00076">
    <property type="entry name" value="RRM_1"/>
    <property type="match status" value="1"/>
</dbReference>
<evidence type="ECO:0000256" key="4">
    <source>
        <dbReference type="ARBA" id="ARBA00022833"/>
    </source>
</evidence>
<keyword evidence="6" id="KW-0175">Coiled coil</keyword>
<dbReference type="Proteomes" id="UP000192578">
    <property type="component" value="Unassembled WGS sequence"/>
</dbReference>
<evidence type="ECO:0000256" key="6">
    <source>
        <dbReference type="ARBA" id="ARBA00023054"/>
    </source>
</evidence>
<feature type="compositionally biased region" description="Low complexity" evidence="10">
    <location>
        <begin position="297"/>
        <end position="320"/>
    </location>
</feature>
<evidence type="ECO:0000313" key="13">
    <source>
        <dbReference type="EMBL" id="OQV12621.1"/>
    </source>
</evidence>
<keyword evidence="14" id="KW-1185">Reference proteome</keyword>
<dbReference type="GO" id="GO:0003723">
    <property type="term" value="F:RNA binding"/>
    <property type="evidence" value="ECO:0007669"/>
    <property type="project" value="UniProtKB-UniRule"/>
</dbReference>
<evidence type="ECO:0000256" key="10">
    <source>
        <dbReference type="SAM" id="MobiDB-lite"/>
    </source>
</evidence>
<dbReference type="FunFam" id="3.30.40.10:FF:000006">
    <property type="entry name" value="CCR4-NOT transcription complex subunit 4"/>
    <property type="match status" value="1"/>
</dbReference>
<dbReference type="Gene3D" id="3.30.70.330">
    <property type="match status" value="1"/>
</dbReference>
<dbReference type="InterPro" id="IPR034261">
    <property type="entry name" value="CNOT4_RRM"/>
</dbReference>
<comment type="subcellular location">
    <subcellularLocation>
        <location evidence="1">Nucleus</location>
    </subcellularLocation>
</comment>
<feature type="region of interest" description="Disordered" evidence="10">
    <location>
        <begin position="295"/>
        <end position="323"/>
    </location>
</feature>
<dbReference type="InterPro" id="IPR039780">
    <property type="entry name" value="Mot2"/>
</dbReference>
<dbReference type="SMART" id="SM00361">
    <property type="entry name" value="RRM_1"/>
    <property type="match status" value="1"/>
</dbReference>